<dbReference type="OrthoDB" id="9762608at2"/>
<dbReference type="InterPro" id="IPR007197">
    <property type="entry name" value="rSAM"/>
</dbReference>
<sequence>MDWSMNPAMTDTYYIVYNPIAYDLMAMVNESSLTMASVISHLTRQDAAALNEETYLRFLRFDPGKVRVGINDFYGIDNYATYYIANQVARFDPSASIFIADGKRETIDGLIVRQGRKPRAVFITSISANFPTAALSAIALNHGRIPVIFGGIHVSCSPNDVELLVRQNAPHPELIANARGPGDTHVFAEVMTDLAAGTLKKEYTGSVTLEDGVWGRENIATLPGIEPPYLKKLPVIGNYLSRITRGNVAAPYLGCPYSCSFCSISALPKNQRRFMSRTPKDFVDEIAETQKNGATFKNRFYVFLPDNLLISGKKLEAFLDEIIARKVKINYISQISIEIADSPHLLEKLRRSGASHFFIGFESLNLDNLKSIGKAAVREIEKSGLSVADYYARQIRKIQDHGISIHGAFITGMPHDYFNDLSDHSGIAIADFCIENHITIQATVLNDLPGSRNFQESQEGGTYLYGRQGTVPYFCALSTSDLMESNRAIPGSLKNSPLVTFYMTYDMVERVCARKTALKTSLFSGKKAWQHPTAKGRKNLVERYYDCMGSIGSQLGVSSHKEHIEAIAYSDRKKGYVGCFERLYNMEKNPGVRKIFADYVKQFV</sequence>
<reference evidence="7 8" key="1">
    <citation type="submission" date="2007-10" db="EMBL/GenBank/DDBJ databases">
        <title>Complete sequence of Desulfococcus oleovorans Hxd3.</title>
        <authorList>
            <consortium name="US DOE Joint Genome Institute"/>
            <person name="Copeland A."/>
            <person name="Lucas S."/>
            <person name="Lapidus A."/>
            <person name="Barry K."/>
            <person name="Glavina del Rio T."/>
            <person name="Dalin E."/>
            <person name="Tice H."/>
            <person name="Pitluck S."/>
            <person name="Kiss H."/>
            <person name="Brettin T."/>
            <person name="Bruce D."/>
            <person name="Detter J.C."/>
            <person name="Han C."/>
            <person name="Schmutz J."/>
            <person name="Larimer F."/>
            <person name="Land M."/>
            <person name="Hauser L."/>
            <person name="Kyrpides N."/>
            <person name="Kim E."/>
            <person name="Wawrik B."/>
            <person name="Richardson P."/>
        </authorList>
    </citation>
    <scope>NUCLEOTIDE SEQUENCE [LARGE SCALE GENOMIC DNA]</scope>
    <source>
        <strain evidence="8">DSM 6200 / JCM 39069 / Hxd3</strain>
    </source>
</reference>
<dbReference type="CDD" id="cd01335">
    <property type="entry name" value="Radical_SAM"/>
    <property type="match status" value="1"/>
</dbReference>
<dbReference type="HOGENOM" id="CLU_454723_0_0_7"/>
<evidence type="ECO:0000256" key="2">
    <source>
        <dbReference type="ARBA" id="ARBA00022691"/>
    </source>
</evidence>
<dbReference type="Pfam" id="PF04055">
    <property type="entry name" value="Radical_SAM"/>
    <property type="match status" value="1"/>
</dbReference>
<gene>
    <name evidence="7" type="ordered locus">Dole_2140</name>
</gene>
<dbReference type="PROSITE" id="PS51918">
    <property type="entry name" value="RADICAL_SAM"/>
    <property type="match status" value="1"/>
</dbReference>
<evidence type="ECO:0000256" key="3">
    <source>
        <dbReference type="ARBA" id="ARBA00022723"/>
    </source>
</evidence>
<dbReference type="GO" id="GO:0003824">
    <property type="term" value="F:catalytic activity"/>
    <property type="evidence" value="ECO:0007669"/>
    <property type="project" value="InterPro"/>
</dbReference>
<comment type="cofactor">
    <cofactor evidence="1">
        <name>[4Fe-4S] cluster</name>
        <dbReference type="ChEBI" id="CHEBI:49883"/>
    </cofactor>
</comment>
<evidence type="ECO:0000313" key="8">
    <source>
        <dbReference type="Proteomes" id="UP000008561"/>
    </source>
</evidence>
<dbReference type="eggNOG" id="COG1032">
    <property type="taxonomic scope" value="Bacteria"/>
</dbReference>
<evidence type="ECO:0000259" key="6">
    <source>
        <dbReference type="PROSITE" id="PS51918"/>
    </source>
</evidence>
<evidence type="ECO:0000313" key="7">
    <source>
        <dbReference type="EMBL" id="ABW67944.1"/>
    </source>
</evidence>
<evidence type="ECO:0000256" key="1">
    <source>
        <dbReference type="ARBA" id="ARBA00001966"/>
    </source>
</evidence>
<dbReference type="InterPro" id="IPR051198">
    <property type="entry name" value="BchE-like"/>
</dbReference>
<dbReference type="PANTHER" id="PTHR43409:SF7">
    <property type="entry name" value="BLL1977 PROTEIN"/>
    <property type="match status" value="1"/>
</dbReference>
<accession>A8ZUB2</accession>
<dbReference type="EMBL" id="CP000859">
    <property type="protein sequence ID" value="ABW67944.1"/>
    <property type="molecule type" value="Genomic_DNA"/>
</dbReference>
<keyword evidence="5" id="KW-0411">Iron-sulfur</keyword>
<dbReference type="AlphaFoldDB" id="A8ZUB2"/>
<dbReference type="GO" id="GO:0051536">
    <property type="term" value="F:iron-sulfur cluster binding"/>
    <property type="evidence" value="ECO:0007669"/>
    <property type="project" value="UniProtKB-KW"/>
</dbReference>
<dbReference type="STRING" id="96561.Dole_2140"/>
<dbReference type="SFLD" id="SFLDG01082">
    <property type="entry name" value="B12-binding_domain_containing"/>
    <property type="match status" value="1"/>
</dbReference>
<dbReference type="PANTHER" id="PTHR43409">
    <property type="entry name" value="ANAEROBIC MAGNESIUM-PROTOPORPHYRIN IX MONOMETHYL ESTER CYCLASE-RELATED"/>
    <property type="match status" value="1"/>
</dbReference>
<dbReference type="InterPro" id="IPR023404">
    <property type="entry name" value="rSAM_horseshoe"/>
</dbReference>
<protein>
    <submittedName>
        <fullName evidence="7">Radical SAM domain protein</fullName>
    </submittedName>
</protein>
<name>A8ZUB2_DESOH</name>
<dbReference type="SUPFAM" id="SSF102114">
    <property type="entry name" value="Radical SAM enzymes"/>
    <property type="match status" value="1"/>
</dbReference>
<dbReference type="InterPro" id="IPR058240">
    <property type="entry name" value="rSAM_sf"/>
</dbReference>
<dbReference type="GO" id="GO:0005829">
    <property type="term" value="C:cytosol"/>
    <property type="evidence" value="ECO:0007669"/>
    <property type="project" value="TreeGrafter"/>
</dbReference>
<keyword evidence="3" id="KW-0479">Metal-binding</keyword>
<dbReference type="Gene3D" id="3.80.30.20">
    <property type="entry name" value="tm_1862 like domain"/>
    <property type="match status" value="1"/>
</dbReference>
<dbReference type="SFLD" id="SFLDS00029">
    <property type="entry name" value="Radical_SAM"/>
    <property type="match status" value="1"/>
</dbReference>
<keyword evidence="2" id="KW-0949">S-adenosyl-L-methionine</keyword>
<evidence type="ECO:0000256" key="4">
    <source>
        <dbReference type="ARBA" id="ARBA00023004"/>
    </source>
</evidence>
<dbReference type="KEGG" id="dol:Dole_2140"/>
<dbReference type="SMART" id="SM00729">
    <property type="entry name" value="Elp3"/>
    <property type="match status" value="1"/>
</dbReference>
<dbReference type="InterPro" id="IPR006638">
    <property type="entry name" value="Elp3/MiaA/NifB-like_rSAM"/>
</dbReference>
<keyword evidence="8" id="KW-1185">Reference proteome</keyword>
<organism evidence="7 8">
    <name type="scientific">Desulfosudis oleivorans (strain DSM 6200 / JCM 39069 / Hxd3)</name>
    <name type="common">Desulfococcus oleovorans</name>
    <dbReference type="NCBI Taxonomy" id="96561"/>
    <lineage>
        <taxon>Bacteria</taxon>
        <taxon>Pseudomonadati</taxon>
        <taxon>Thermodesulfobacteriota</taxon>
        <taxon>Desulfobacteria</taxon>
        <taxon>Desulfobacterales</taxon>
        <taxon>Desulfosudaceae</taxon>
        <taxon>Desulfosudis</taxon>
    </lineage>
</organism>
<dbReference type="GO" id="GO:0046872">
    <property type="term" value="F:metal ion binding"/>
    <property type="evidence" value="ECO:0007669"/>
    <property type="project" value="UniProtKB-KW"/>
</dbReference>
<keyword evidence="4" id="KW-0408">Iron</keyword>
<dbReference type="Proteomes" id="UP000008561">
    <property type="component" value="Chromosome"/>
</dbReference>
<feature type="domain" description="Radical SAM core" evidence="6">
    <location>
        <begin position="239"/>
        <end position="494"/>
    </location>
</feature>
<evidence type="ECO:0000256" key="5">
    <source>
        <dbReference type="ARBA" id="ARBA00023014"/>
    </source>
</evidence>
<proteinExistence type="predicted"/>